<reference evidence="4 5" key="1">
    <citation type="submission" date="2016-10" db="EMBL/GenBank/DDBJ databases">
        <title>Complete Genome Sequence of Peptococcaceae strain DCMF.</title>
        <authorList>
            <person name="Edwards R.J."/>
            <person name="Holland S.I."/>
            <person name="Deshpande N.P."/>
            <person name="Wong Y.K."/>
            <person name="Ertan H."/>
            <person name="Manefield M."/>
            <person name="Russell T.L."/>
            <person name="Lee M.J."/>
        </authorList>
    </citation>
    <scope>NUCLEOTIDE SEQUENCE [LARGE SCALE GENOMIC DNA]</scope>
    <source>
        <strain evidence="4 5">DCMF</strain>
    </source>
</reference>
<dbReference type="Proteomes" id="UP000323521">
    <property type="component" value="Chromosome"/>
</dbReference>
<keyword evidence="1" id="KW-0479">Metal-binding</keyword>
<evidence type="ECO:0000313" key="4">
    <source>
        <dbReference type="EMBL" id="ATW23984.1"/>
    </source>
</evidence>
<dbReference type="PANTHER" id="PTHR46470:SF2">
    <property type="entry name" value="GLYCERALDEHYDE 3-PHOSPHATE PHOSPHATASE"/>
    <property type="match status" value="1"/>
</dbReference>
<keyword evidence="2 4" id="KW-0378">Hydrolase</keyword>
<name>A0A3G1KNE4_FORW1</name>
<organism evidence="4 5">
    <name type="scientific">Formimonas warabiya</name>
    <dbReference type="NCBI Taxonomy" id="1761012"/>
    <lineage>
        <taxon>Bacteria</taxon>
        <taxon>Bacillati</taxon>
        <taxon>Bacillota</taxon>
        <taxon>Clostridia</taxon>
        <taxon>Eubacteriales</taxon>
        <taxon>Peptococcaceae</taxon>
        <taxon>Candidatus Formimonas</taxon>
    </lineage>
</organism>
<dbReference type="RefSeq" id="WP_148133158.1">
    <property type="nucleotide sequence ID" value="NZ_CP017634.1"/>
</dbReference>
<accession>A0A3G1KNE4</accession>
<proteinExistence type="predicted"/>
<dbReference type="GO" id="GO:0046872">
    <property type="term" value="F:metal ion binding"/>
    <property type="evidence" value="ECO:0007669"/>
    <property type="project" value="UniProtKB-KW"/>
</dbReference>
<keyword evidence="3" id="KW-0460">Magnesium</keyword>
<dbReference type="InterPro" id="IPR023214">
    <property type="entry name" value="HAD_sf"/>
</dbReference>
<dbReference type="SUPFAM" id="SSF56784">
    <property type="entry name" value="HAD-like"/>
    <property type="match status" value="1"/>
</dbReference>
<keyword evidence="5" id="KW-1185">Reference proteome</keyword>
<sequence length="165" mass="18845">MKPKLAPDLFIDSLLDIPLEKLAHRKIKGMIFDLDNTVTEWNNPEIRDDIIQWFKKLQATGITACLLSNNKGPRVMEAAKKLGIPYVAKATKPRRRAFRLAIDLLQTTPEETVVVGDQIFTDILGGNRMGLYTILVSPLSKREFIGTRCVRCIEWIALKKIRKER</sequence>
<dbReference type="InterPro" id="IPR027706">
    <property type="entry name" value="PGP_Pase"/>
</dbReference>
<evidence type="ECO:0000313" key="5">
    <source>
        <dbReference type="Proteomes" id="UP000323521"/>
    </source>
</evidence>
<dbReference type="NCBIfam" id="TIGR01662">
    <property type="entry name" value="HAD-SF-IIIA"/>
    <property type="match status" value="1"/>
</dbReference>
<protein>
    <submittedName>
        <fullName evidence="4">HAD family hydrolase</fullName>
    </submittedName>
</protein>
<dbReference type="AlphaFoldDB" id="A0A3G1KNE4"/>
<dbReference type="CDD" id="cd16416">
    <property type="entry name" value="HAD_BsYqeG-like"/>
    <property type="match status" value="1"/>
</dbReference>
<dbReference type="NCBIfam" id="TIGR01668">
    <property type="entry name" value="YqeG_hyp_ppase"/>
    <property type="match status" value="1"/>
</dbReference>
<dbReference type="InterPro" id="IPR036412">
    <property type="entry name" value="HAD-like_sf"/>
</dbReference>
<dbReference type="InterPro" id="IPR051400">
    <property type="entry name" value="HAD-like_hydrolase"/>
</dbReference>
<gene>
    <name evidence="4" type="ORF">DCMF_03535</name>
</gene>
<dbReference type="InterPro" id="IPR010021">
    <property type="entry name" value="PGPP1/Gep4"/>
</dbReference>
<dbReference type="Gene3D" id="3.40.50.1000">
    <property type="entry name" value="HAD superfamily/HAD-like"/>
    <property type="match status" value="1"/>
</dbReference>
<evidence type="ECO:0000256" key="3">
    <source>
        <dbReference type="ARBA" id="ARBA00022842"/>
    </source>
</evidence>
<dbReference type="OrthoDB" id="9787572at2"/>
<dbReference type="InterPro" id="IPR006549">
    <property type="entry name" value="HAD-SF_hydro_IIIA"/>
</dbReference>
<evidence type="ECO:0000256" key="2">
    <source>
        <dbReference type="ARBA" id="ARBA00022801"/>
    </source>
</evidence>
<dbReference type="KEGG" id="fwa:DCMF_03535"/>
<dbReference type="Pfam" id="PF09419">
    <property type="entry name" value="PGP_phosphatase"/>
    <property type="match status" value="1"/>
</dbReference>
<evidence type="ECO:0000256" key="1">
    <source>
        <dbReference type="ARBA" id="ARBA00022723"/>
    </source>
</evidence>
<dbReference type="PANTHER" id="PTHR46470">
    <property type="entry name" value="N-ACYLNEURAMINATE-9-PHOSPHATASE"/>
    <property type="match status" value="1"/>
</dbReference>
<dbReference type="GO" id="GO:0008962">
    <property type="term" value="F:phosphatidylglycerophosphatase activity"/>
    <property type="evidence" value="ECO:0007669"/>
    <property type="project" value="InterPro"/>
</dbReference>
<dbReference type="EMBL" id="CP017634">
    <property type="protein sequence ID" value="ATW23984.1"/>
    <property type="molecule type" value="Genomic_DNA"/>
</dbReference>